<dbReference type="EMBL" id="JALKCH010000004">
    <property type="protein sequence ID" value="MCK0196741.1"/>
    <property type="molecule type" value="Genomic_DNA"/>
</dbReference>
<evidence type="ECO:0000256" key="4">
    <source>
        <dbReference type="ARBA" id="ARBA00023136"/>
    </source>
</evidence>
<dbReference type="InterPro" id="IPR010583">
    <property type="entry name" value="MipA"/>
</dbReference>
<feature type="signal peptide" evidence="6">
    <location>
        <begin position="1"/>
        <end position="33"/>
    </location>
</feature>
<comment type="subcellular location">
    <subcellularLocation>
        <location evidence="1">Cell outer membrane</location>
    </subcellularLocation>
</comment>
<evidence type="ECO:0000313" key="8">
    <source>
        <dbReference type="Proteomes" id="UP001203284"/>
    </source>
</evidence>
<protein>
    <submittedName>
        <fullName evidence="7">MipA/OmpV family protein</fullName>
    </submittedName>
</protein>
<dbReference type="Pfam" id="PF06629">
    <property type="entry name" value="MipA"/>
    <property type="match status" value="1"/>
</dbReference>
<organism evidence="7 8">
    <name type="scientific">Ancylobacter crimeensis</name>
    <dbReference type="NCBI Taxonomy" id="2579147"/>
    <lineage>
        <taxon>Bacteria</taxon>
        <taxon>Pseudomonadati</taxon>
        <taxon>Pseudomonadota</taxon>
        <taxon>Alphaproteobacteria</taxon>
        <taxon>Hyphomicrobiales</taxon>
        <taxon>Xanthobacteraceae</taxon>
        <taxon>Ancylobacter</taxon>
    </lineage>
</organism>
<evidence type="ECO:0000256" key="6">
    <source>
        <dbReference type="SAM" id="SignalP"/>
    </source>
</evidence>
<evidence type="ECO:0000256" key="5">
    <source>
        <dbReference type="ARBA" id="ARBA00023237"/>
    </source>
</evidence>
<dbReference type="PANTHER" id="PTHR38776:SF1">
    <property type="entry name" value="MLTA-INTERACTING PROTEIN-RELATED"/>
    <property type="match status" value="1"/>
</dbReference>
<name>A0ABT0D9V8_9HYPH</name>
<evidence type="ECO:0000256" key="2">
    <source>
        <dbReference type="ARBA" id="ARBA00005722"/>
    </source>
</evidence>
<keyword evidence="5" id="KW-0998">Cell outer membrane</keyword>
<keyword evidence="3 6" id="KW-0732">Signal</keyword>
<accession>A0ABT0D9V8</accession>
<comment type="similarity">
    <text evidence="2">Belongs to the MipA/OmpV family.</text>
</comment>
<keyword evidence="4" id="KW-0472">Membrane</keyword>
<keyword evidence="8" id="KW-1185">Reference proteome</keyword>
<gene>
    <name evidence="7" type="ORF">MWN34_07415</name>
</gene>
<reference evidence="7 8" key="1">
    <citation type="submission" date="2022-04" db="EMBL/GenBank/DDBJ databases">
        <authorList>
            <person name="Grouzdev D.S."/>
            <person name="Pantiukh K.S."/>
            <person name="Krutkina M.S."/>
        </authorList>
    </citation>
    <scope>NUCLEOTIDE SEQUENCE [LARGE SCALE GENOMIC DNA]</scope>
    <source>
        <strain evidence="7 8">6x-1</strain>
    </source>
</reference>
<proteinExistence type="inferred from homology"/>
<feature type="chain" id="PRO_5046387940" evidence="6">
    <location>
        <begin position="34"/>
        <end position="302"/>
    </location>
</feature>
<comment type="caution">
    <text evidence="7">The sequence shown here is derived from an EMBL/GenBank/DDBJ whole genome shotgun (WGS) entry which is preliminary data.</text>
</comment>
<dbReference type="RefSeq" id="WP_247028114.1">
    <property type="nucleotide sequence ID" value="NZ_JALKCH010000004.1"/>
</dbReference>
<evidence type="ECO:0000256" key="1">
    <source>
        <dbReference type="ARBA" id="ARBA00004442"/>
    </source>
</evidence>
<dbReference type="PANTHER" id="PTHR38776">
    <property type="entry name" value="MLTA-INTERACTING PROTEIN-RELATED"/>
    <property type="match status" value="1"/>
</dbReference>
<evidence type="ECO:0000313" key="7">
    <source>
        <dbReference type="EMBL" id="MCK0196741.1"/>
    </source>
</evidence>
<sequence length="302" mass="31144">MAPQPFTPMGCHPGGAAFAAALAFLACAGPARAQTAATSAAATPVTALPDVTLPIGVPAGTAPDWIVTIGVGGEFGPKYPGSDRSGFSVVPSDFDIRRADEPAGLGAPDDSFELALIDLDRFSMGPAAGYRTGRSPTDDPGLYGLAEVPVTLDVGGFAEYWLVPDALRARIELRQAVKTTQGLLADVSADWFRRFGPVTVSLGPRLSVGDTAYMRTMYGVTETEALANGVVTPFQPSGGVQSYGALASLSYAFSPSWSATAYGRVDKLVGDAADSPITRSFGSDYQTTVGLGVSYSFGVATP</sequence>
<dbReference type="Proteomes" id="UP001203284">
    <property type="component" value="Unassembled WGS sequence"/>
</dbReference>
<evidence type="ECO:0000256" key="3">
    <source>
        <dbReference type="ARBA" id="ARBA00022729"/>
    </source>
</evidence>